<dbReference type="Proteomes" id="UP000188637">
    <property type="component" value="Unassembled WGS sequence"/>
</dbReference>
<protein>
    <submittedName>
        <fullName evidence="1">Uncharacterized protein</fullName>
    </submittedName>
</protein>
<organism evidence="1 2">
    <name type="scientific">Candidatus Epulonipiscium fishelsonii</name>
    <dbReference type="NCBI Taxonomy" id="77094"/>
    <lineage>
        <taxon>Bacteria</taxon>
        <taxon>Bacillati</taxon>
        <taxon>Bacillota</taxon>
        <taxon>Clostridia</taxon>
        <taxon>Lachnospirales</taxon>
        <taxon>Lachnospiraceae</taxon>
        <taxon>Candidatus Epulonipiscium</taxon>
    </lineage>
</organism>
<proteinExistence type="predicted"/>
<evidence type="ECO:0000313" key="2">
    <source>
        <dbReference type="Proteomes" id="UP000188637"/>
    </source>
</evidence>
<comment type="caution">
    <text evidence="1">The sequence shown here is derived from an EMBL/GenBank/DDBJ whole genome shotgun (WGS) entry which is preliminary data.</text>
</comment>
<keyword evidence="2" id="KW-1185">Reference proteome</keyword>
<gene>
    <name evidence="1" type="ORF">AN640_01160</name>
</gene>
<accession>A0ACC8XHP8</accession>
<evidence type="ECO:0000313" key="1">
    <source>
        <dbReference type="EMBL" id="ONI44083.1"/>
    </source>
</evidence>
<sequence>MKNLSLKSTVILIFSINCISLILLMCGVLIENTAFWSKAILLSIGIVSIIFNSIVSIKLIITIPLAEEVFTKTNEIAKGNFIVKLPTTNITKLDAVCVDLQRIADDSDLIIKDIAYMLTELSGGNLNVISPIEEVYVADFKPIIDSIYIIKNQFNKIISDITSVTISLSRNSEQANTSSNKLLSEASTQQEILENVLITIDNLILSINSNQKKFNSTAKNISNISDSTKNGNHIIKETISAMNQIDDYSKNILTIIKDIEDISTKTNLLALNASIEAARAGEAGKGFAVVASEIRELAGKTSEIVKHIEQIINQTLDSIQLGKNKIDRTSEAFEDITDKIFDAENNFNGLLKDMDQQQLLLKNTPTQFINLSKEIENLVNISKDNDTISCEIHHQVQLLNDIIKNLIKN</sequence>
<dbReference type="EMBL" id="LJHD01000124">
    <property type="protein sequence ID" value="ONI44083.1"/>
    <property type="molecule type" value="Genomic_DNA"/>
</dbReference>
<name>A0ACC8XHP8_9FIRM</name>
<reference evidence="1" key="1">
    <citation type="submission" date="2016-08" db="EMBL/GenBank/DDBJ databases">
        <authorList>
            <person name="Ngugi D.K."/>
            <person name="Miyake S."/>
            <person name="Stingl U."/>
        </authorList>
    </citation>
    <scope>NUCLEOTIDE SEQUENCE</scope>
    <source>
        <strain evidence="1">SCG-D08WGA-EpuloA1</strain>
    </source>
</reference>